<accession>A0AAV1SZP8</accession>
<name>A0AAV1SZP8_9STRA</name>
<dbReference type="AlphaFoldDB" id="A0AAV1SZP8"/>
<reference evidence="1" key="1">
    <citation type="submission" date="2024-01" db="EMBL/GenBank/DDBJ databases">
        <authorList>
            <person name="Webb A."/>
        </authorList>
    </citation>
    <scope>NUCLEOTIDE SEQUENCE</scope>
    <source>
        <strain evidence="1">Pm1</strain>
    </source>
</reference>
<proteinExistence type="predicted"/>
<gene>
    <name evidence="1" type="ORF">PM001_LOCUS894</name>
</gene>
<evidence type="ECO:0000313" key="2">
    <source>
        <dbReference type="Proteomes" id="UP001162060"/>
    </source>
</evidence>
<evidence type="ECO:0000313" key="1">
    <source>
        <dbReference type="EMBL" id="CAK7894827.1"/>
    </source>
</evidence>
<comment type="caution">
    <text evidence="1">The sequence shown here is derived from an EMBL/GenBank/DDBJ whole genome shotgun (WGS) entry which is preliminary data.</text>
</comment>
<organism evidence="1 2">
    <name type="scientific">Peronospora matthiolae</name>
    <dbReference type="NCBI Taxonomy" id="2874970"/>
    <lineage>
        <taxon>Eukaryota</taxon>
        <taxon>Sar</taxon>
        <taxon>Stramenopiles</taxon>
        <taxon>Oomycota</taxon>
        <taxon>Peronosporomycetes</taxon>
        <taxon>Peronosporales</taxon>
        <taxon>Peronosporaceae</taxon>
        <taxon>Peronospora</taxon>
    </lineage>
</organism>
<dbReference type="EMBL" id="CAKLBY020000004">
    <property type="protein sequence ID" value="CAK7894827.1"/>
    <property type="molecule type" value="Genomic_DNA"/>
</dbReference>
<dbReference type="Proteomes" id="UP001162060">
    <property type="component" value="Unassembled WGS sequence"/>
</dbReference>
<sequence>MQKPKRSISSESCPGSVRVLIRTKNRRVIDFPPLVARDVSIFNQSRTLPSTQRPYLASLPPRPSHRCGLVPISRTWPLRPLLALEAETDVEGSFTVRFDVAVVASKPAHEFLTSFAGFTRREEDQESSASVAGDCTG</sequence>
<protein>
    <submittedName>
        <fullName evidence="1">Uncharacterized protein</fullName>
    </submittedName>
</protein>